<proteinExistence type="predicted"/>
<comment type="caution">
    <text evidence="1">The sequence shown here is derived from an EMBL/GenBank/DDBJ whole genome shotgun (WGS) entry which is preliminary data.</text>
</comment>
<name>A0A117DRS8_9DEIO</name>
<protein>
    <submittedName>
        <fullName evidence="1">Uncharacterized protein</fullName>
    </submittedName>
</protein>
<accession>A0A117DRS8</accession>
<evidence type="ECO:0000313" key="1">
    <source>
        <dbReference type="EMBL" id="GAQ23669.1"/>
    </source>
</evidence>
<sequence>MLFLPVLGMWIFTQPLLMHLGVAQVEMDMLIHVIYRAQRQPVMLAGLIRGQLDVLAVQTVHLAVGLTIGADNGHMFSDLILSSHSGAS</sequence>
<dbReference type="AlphaFoldDB" id="A0A117DRS8"/>
<dbReference type="EMBL" id="BCMS01000004">
    <property type="protein sequence ID" value="GAQ23669.1"/>
    <property type="molecule type" value="Genomic_DNA"/>
</dbReference>
<evidence type="ECO:0000313" key="2">
    <source>
        <dbReference type="Proteomes" id="UP000056209"/>
    </source>
</evidence>
<dbReference type="Proteomes" id="UP000056209">
    <property type="component" value="Unassembled WGS sequence"/>
</dbReference>
<reference evidence="2" key="1">
    <citation type="submission" date="2015-11" db="EMBL/GenBank/DDBJ databases">
        <title>Draft Genome Sequence of the Radioresistant Bacterium Deinococcus grandis, Isolated from Freshwater Fish in Japan.</title>
        <authorList>
            <person name="Satoh K."/>
            <person name="Onodera T."/>
            <person name="Omoso K."/>
            <person name="Takeda-Yano K."/>
            <person name="Katayama T."/>
            <person name="Oono Y."/>
            <person name="Narumi I."/>
        </authorList>
    </citation>
    <scope>NUCLEOTIDE SEQUENCE [LARGE SCALE GENOMIC DNA]</scope>
    <source>
        <strain evidence="2">ATCC 43672</strain>
    </source>
</reference>
<gene>
    <name evidence="1" type="ORF">DEIGR_320083</name>
</gene>
<organism evidence="1 2">
    <name type="scientific">Deinococcus grandis</name>
    <dbReference type="NCBI Taxonomy" id="57498"/>
    <lineage>
        <taxon>Bacteria</taxon>
        <taxon>Thermotogati</taxon>
        <taxon>Deinococcota</taxon>
        <taxon>Deinococci</taxon>
        <taxon>Deinococcales</taxon>
        <taxon>Deinococcaceae</taxon>
        <taxon>Deinococcus</taxon>
    </lineage>
</organism>
<keyword evidence="2" id="KW-1185">Reference proteome</keyword>